<dbReference type="SUPFAM" id="SSF47384">
    <property type="entry name" value="Homodimeric domain of signal transducing histidine kinase"/>
    <property type="match status" value="1"/>
</dbReference>
<evidence type="ECO:0000313" key="9">
    <source>
        <dbReference type="Proteomes" id="UP001361239"/>
    </source>
</evidence>
<evidence type="ECO:0000256" key="6">
    <source>
        <dbReference type="ARBA" id="ARBA00023012"/>
    </source>
</evidence>
<dbReference type="Pfam" id="PF02518">
    <property type="entry name" value="HATPase_c"/>
    <property type="match status" value="1"/>
</dbReference>
<organism evidence="8 9">
    <name type="scientific">Novosphingobium anseongense</name>
    <dbReference type="NCBI Taxonomy" id="3133436"/>
    <lineage>
        <taxon>Bacteria</taxon>
        <taxon>Pseudomonadati</taxon>
        <taxon>Pseudomonadota</taxon>
        <taxon>Alphaproteobacteria</taxon>
        <taxon>Sphingomonadales</taxon>
        <taxon>Sphingomonadaceae</taxon>
        <taxon>Novosphingobium</taxon>
    </lineage>
</organism>
<keyword evidence="5 8" id="KW-0418">Kinase</keyword>
<dbReference type="InterPro" id="IPR003661">
    <property type="entry name" value="HisK_dim/P_dom"/>
</dbReference>
<keyword evidence="6" id="KW-0902">Two-component regulatory system</keyword>
<reference evidence="8 9" key="1">
    <citation type="submission" date="2024-03" db="EMBL/GenBank/DDBJ databases">
        <authorList>
            <person name="Jo J.-H."/>
        </authorList>
    </citation>
    <scope>NUCLEOTIDE SEQUENCE [LARGE SCALE GENOMIC DNA]</scope>
    <source>
        <strain evidence="8 9">PS1R-30</strain>
    </source>
</reference>
<dbReference type="Proteomes" id="UP001361239">
    <property type="component" value="Unassembled WGS sequence"/>
</dbReference>
<dbReference type="SUPFAM" id="SSF55874">
    <property type="entry name" value="ATPase domain of HSP90 chaperone/DNA topoisomerase II/histidine kinase"/>
    <property type="match status" value="1"/>
</dbReference>
<dbReference type="Gene3D" id="1.10.287.130">
    <property type="match status" value="1"/>
</dbReference>
<dbReference type="GO" id="GO:0016301">
    <property type="term" value="F:kinase activity"/>
    <property type="evidence" value="ECO:0007669"/>
    <property type="project" value="UniProtKB-KW"/>
</dbReference>
<dbReference type="InterPro" id="IPR036097">
    <property type="entry name" value="HisK_dim/P_sf"/>
</dbReference>
<dbReference type="PANTHER" id="PTHR43711">
    <property type="entry name" value="TWO-COMPONENT HISTIDINE KINASE"/>
    <property type="match status" value="1"/>
</dbReference>
<dbReference type="RefSeq" id="WP_339585944.1">
    <property type="nucleotide sequence ID" value="NZ_JBBHJZ010000001.1"/>
</dbReference>
<dbReference type="EMBL" id="JBBHJZ010000001">
    <property type="protein sequence ID" value="MEJ5976021.1"/>
    <property type="molecule type" value="Genomic_DNA"/>
</dbReference>
<protein>
    <recommendedName>
        <fullName evidence="2">histidine kinase</fullName>
        <ecNumber evidence="2">2.7.13.3</ecNumber>
    </recommendedName>
</protein>
<dbReference type="Gene3D" id="3.30.565.10">
    <property type="entry name" value="Histidine kinase-like ATPase, C-terminal domain"/>
    <property type="match status" value="1"/>
</dbReference>
<keyword evidence="9" id="KW-1185">Reference proteome</keyword>
<dbReference type="InterPro" id="IPR003594">
    <property type="entry name" value="HATPase_dom"/>
</dbReference>
<evidence type="ECO:0000256" key="2">
    <source>
        <dbReference type="ARBA" id="ARBA00012438"/>
    </source>
</evidence>
<keyword evidence="3" id="KW-0597">Phosphoprotein</keyword>
<dbReference type="CDD" id="cd00082">
    <property type="entry name" value="HisKA"/>
    <property type="match status" value="1"/>
</dbReference>
<comment type="catalytic activity">
    <reaction evidence="1">
        <text>ATP + protein L-histidine = ADP + protein N-phospho-L-histidine.</text>
        <dbReference type="EC" id="2.7.13.3"/>
    </reaction>
</comment>
<evidence type="ECO:0000256" key="1">
    <source>
        <dbReference type="ARBA" id="ARBA00000085"/>
    </source>
</evidence>
<dbReference type="SMART" id="SM00387">
    <property type="entry name" value="HATPase_c"/>
    <property type="match status" value="1"/>
</dbReference>
<dbReference type="PANTHER" id="PTHR43711:SF1">
    <property type="entry name" value="HISTIDINE KINASE 1"/>
    <property type="match status" value="1"/>
</dbReference>
<sequence length="465" mass="49468">MSGGLPAPLRAISDGADMLVSADKAIAALQLRCGGELPGTIAVPALLEVVRKARRYGLKLARTIQAQDGASAITAWVEVEPLPGTDAGCEILLRNWHATPLAAEDPAEIDERRGEIDRHVAELTARLDAGQRVLTVEAEAPDLVALAAAMEAGFGRPWTDFITIAGNSHSQPLHWRLLDGADVEVPGSSRRWRASLFPQAGPGREPAGFELCLVSPELPALPPEPDAKGSAVRHRLLGRDVAPVLRQPIARIIANAETIHSRLAGPISDDYANYAADIASAGQHLLALIEDLTDLEVVEADDFSTAPDRIDLADVARQAAGILGVRAREKRIALDAPRPGESLPAVAEFRRVLQVLINLVTNAIRYSPEDSQVWIRLEDSIDAGPGRVRVVVCDQGPGLSEADQGRIFEKFERLGRSGDGGSGLGLYISRRLARAMGGELSVESASGQGARFILDLPAAPDGSQN</sequence>
<evidence type="ECO:0000313" key="8">
    <source>
        <dbReference type="EMBL" id="MEJ5976021.1"/>
    </source>
</evidence>
<evidence type="ECO:0000256" key="3">
    <source>
        <dbReference type="ARBA" id="ARBA00022553"/>
    </source>
</evidence>
<evidence type="ECO:0000256" key="5">
    <source>
        <dbReference type="ARBA" id="ARBA00022777"/>
    </source>
</evidence>
<dbReference type="InterPro" id="IPR036890">
    <property type="entry name" value="HATPase_C_sf"/>
</dbReference>
<dbReference type="PRINTS" id="PR00344">
    <property type="entry name" value="BCTRLSENSOR"/>
</dbReference>
<comment type="caution">
    <text evidence="8">The sequence shown here is derived from an EMBL/GenBank/DDBJ whole genome shotgun (WGS) entry which is preliminary data.</text>
</comment>
<feature type="domain" description="Histidine kinase" evidence="7">
    <location>
        <begin position="240"/>
        <end position="460"/>
    </location>
</feature>
<dbReference type="InterPro" id="IPR004358">
    <property type="entry name" value="Sig_transdc_His_kin-like_C"/>
</dbReference>
<dbReference type="PROSITE" id="PS50109">
    <property type="entry name" value="HIS_KIN"/>
    <property type="match status" value="1"/>
</dbReference>
<evidence type="ECO:0000259" key="7">
    <source>
        <dbReference type="PROSITE" id="PS50109"/>
    </source>
</evidence>
<evidence type="ECO:0000256" key="4">
    <source>
        <dbReference type="ARBA" id="ARBA00022679"/>
    </source>
</evidence>
<accession>A0ABU8RSM9</accession>
<dbReference type="CDD" id="cd00075">
    <property type="entry name" value="HATPase"/>
    <property type="match status" value="1"/>
</dbReference>
<keyword evidence="4" id="KW-0808">Transferase</keyword>
<proteinExistence type="predicted"/>
<name>A0ABU8RSM9_9SPHN</name>
<dbReference type="InterPro" id="IPR050736">
    <property type="entry name" value="Sensor_HK_Regulatory"/>
</dbReference>
<gene>
    <name evidence="8" type="ORF">WG901_05210</name>
</gene>
<dbReference type="EC" id="2.7.13.3" evidence="2"/>
<dbReference type="InterPro" id="IPR005467">
    <property type="entry name" value="His_kinase_dom"/>
</dbReference>